<evidence type="ECO:0008006" key="3">
    <source>
        <dbReference type="Google" id="ProtNLM"/>
    </source>
</evidence>
<keyword evidence="1" id="KW-1133">Transmembrane helix</keyword>
<keyword evidence="1" id="KW-0472">Membrane</keyword>
<feature type="non-terminal residue" evidence="2">
    <location>
        <position position="1"/>
    </location>
</feature>
<comment type="caution">
    <text evidence="2">The sequence shown here is derived from an EMBL/GenBank/DDBJ whole genome shotgun (WGS) entry which is preliminary data.</text>
</comment>
<keyword evidence="1" id="KW-0812">Transmembrane</keyword>
<protein>
    <recommendedName>
        <fullName evidence="3">Tetratricopeptide repeat-like domain-containing protein</fullName>
    </recommendedName>
</protein>
<feature type="non-terminal residue" evidence="2">
    <location>
        <position position="193"/>
    </location>
</feature>
<name>X1S159_9ZZZZ</name>
<sequence>SYLKETDESTILNPSKYIFMTVLCFIFIWFIWSANIKPLQINKKINEAAFSSKRISSVAQDDLMLAQKRYLKVLKRMEDIMSEKSFIDNYLRLQYVDIISTASKIMPEKSSELSLRAIQILEECTKSRPYYTRTWLYLGIYINNYIESTPDLKPEAKEELNKKFSASIEKAEQLSPRHPEIFITLAENDLINE</sequence>
<accession>X1S159</accession>
<reference evidence="2" key="1">
    <citation type="journal article" date="2014" name="Front. Microbiol.">
        <title>High frequency of phylogenetically diverse reductive dehalogenase-homologous genes in deep subseafloor sedimentary metagenomes.</title>
        <authorList>
            <person name="Kawai M."/>
            <person name="Futagami T."/>
            <person name="Toyoda A."/>
            <person name="Takaki Y."/>
            <person name="Nishi S."/>
            <person name="Hori S."/>
            <person name="Arai W."/>
            <person name="Tsubouchi T."/>
            <person name="Morono Y."/>
            <person name="Uchiyama I."/>
            <person name="Ito T."/>
            <person name="Fujiyama A."/>
            <person name="Inagaki F."/>
            <person name="Takami H."/>
        </authorList>
    </citation>
    <scope>NUCLEOTIDE SEQUENCE</scope>
    <source>
        <strain evidence="2">Expedition CK06-06</strain>
    </source>
</reference>
<feature type="transmembrane region" description="Helical" evidence="1">
    <location>
        <begin position="17"/>
        <end position="36"/>
    </location>
</feature>
<proteinExistence type="predicted"/>
<dbReference type="EMBL" id="BARW01012606">
    <property type="protein sequence ID" value="GAI72916.1"/>
    <property type="molecule type" value="Genomic_DNA"/>
</dbReference>
<dbReference type="AlphaFoldDB" id="X1S159"/>
<gene>
    <name evidence="2" type="ORF">S12H4_23637</name>
</gene>
<organism evidence="2">
    <name type="scientific">marine sediment metagenome</name>
    <dbReference type="NCBI Taxonomy" id="412755"/>
    <lineage>
        <taxon>unclassified sequences</taxon>
        <taxon>metagenomes</taxon>
        <taxon>ecological metagenomes</taxon>
    </lineage>
</organism>
<evidence type="ECO:0000256" key="1">
    <source>
        <dbReference type="SAM" id="Phobius"/>
    </source>
</evidence>
<evidence type="ECO:0000313" key="2">
    <source>
        <dbReference type="EMBL" id="GAI72916.1"/>
    </source>
</evidence>